<feature type="region of interest" description="Disordered" evidence="1">
    <location>
        <begin position="73"/>
        <end position="94"/>
    </location>
</feature>
<dbReference type="Proteomes" id="UP001178288">
    <property type="component" value="Chromosome"/>
</dbReference>
<dbReference type="KEGG" id="nnv:QNH39_11775"/>
<organism evidence="2 3">
    <name type="scientific">Neobacillus novalis</name>
    <dbReference type="NCBI Taxonomy" id="220687"/>
    <lineage>
        <taxon>Bacteria</taxon>
        <taxon>Bacillati</taxon>
        <taxon>Bacillota</taxon>
        <taxon>Bacilli</taxon>
        <taxon>Bacillales</taxon>
        <taxon>Bacillaceae</taxon>
        <taxon>Neobacillus</taxon>
    </lineage>
</organism>
<evidence type="ECO:0000256" key="1">
    <source>
        <dbReference type="SAM" id="MobiDB-lite"/>
    </source>
</evidence>
<dbReference type="AlphaFoldDB" id="A0AA95SER1"/>
<name>A0AA95SER1_9BACI</name>
<proteinExistence type="predicted"/>
<gene>
    <name evidence="2" type="ORF">QNH39_11775</name>
</gene>
<sequence>MTETNFHQIAHELLKKEVEVITLQGNFSGRLINVGTDVIVLERRGRIRPVNLAIRIETIVLIYRAEPMPRGPFGFSPEEFHEEQHHESSDERKR</sequence>
<evidence type="ECO:0000313" key="3">
    <source>
        <dbReference type="Proteomes" id="UP001178288"/>
    </source>
</evidence>
<reference evidence="2" key="1">
    <citation type="submission" date="2023-05" db="EMBL/GenBank/DDBJ databases">
        <title>Comparative genomics of Bacillaceae isolates and their secondary metabolite potential.</title>
        <authorList>
            <person name="Song L."/>
            <person name="Nielsen L.J."/>
            <person name="Mohite O."/>
            <person name="Xu X."/>
            <person name="Weber T."/>
            <person name="Kovacs A.T."/>
        </authorList>
    </citation>
    <scope>NUCLEOTIDE SEQUENCE</scope>
    <source>
        <strain evidence="2">XLM17</strain>
    </source>
</reference>
<protein>
    <submittedName>
        <fullName evidence="2">DUF2642 domain-containing protein</fullName>
    </submittedName>
</protein>
<dbReference type="EMBL" id="CP126114">
    <property type="protein sequence ID" value="WHY88468.1"/>
    <property type="molecule type" value="Genomic_DNA"/>
</dbReference>
<keyword evidence="3" id="KW-1185">Reference proteome</keyword>
<evidence type="ECO:0000313" key="2">
    <source>
        <dbReference type="EMBL" id="WHY88468.1"/>
    </source>
</evidence>
<accession>A0AA95SER1</accession>
<feature type="compositionally biased region" description="Basic and acidic residues" evidence="1">
    <location>
        <begin position="78"/>
        <end position="94"/>
    </location>
</feature>
<dbReference type="RefSeq" id="WP_066086416.1">
    <property type="nucleotide sequence ID" value="NZ_CP126114.1"/>
</dbReference>